<organism evidence="2 3">
    <name type="scientific">Nakamurella panacisegetis</name>
    <dbReference type="NCBI Taxonomy" id="1090615"/>
    <lineage>
        <taxon>Bacteria</taxon>
        <taxon>Bacillati</taxon>
        <taxon>Actinomycetota</taxon>
        <taxon>Actinomycetes</taxon>
        <taxon>Nakamurellales</taxon>
        <taxon>Nakamurellaceae</taxon>
        <taxon>Nakamurella</taxon>
    </lineage>
</organism>
<protein>
    <submittedName>
        <fullName evidence="2">Uncharacterized protein</fullName>
    </submittedName>
</protein>
<reference evidence="2 3" key="1">
    <citation type="submission" date="2016-10" db="EMBL/GenBank/DDBJ databases">
        <authorList>
            <person name="de Groot N.N."/>
        </authorList>
    </citation>
    <scope>NUCLEOTIDE SEQUENCE [LARGE SCALE GENOMIC DNA]</scope>
    <source>
        <strain evidence="3">P4-7,KCTC 19426,CECT 7604</strain>
    </source>
</reference>
<dbReference type="Proteomes" id="UP000198741">
    <property type="component" value="Chromosome I"/>
</dbReference>
<feature type="region of interest" description="Disordered" evidence="1">
    <location>
        <begin position="1"/>
        <end position="43"/>
    </location>
</feature>
<feature type="compositionally biased region" description="Basic and acidic residues" evidence="1">
    <location>
        <begin position="33"/>
        <end position="43"/>
    </location>
</feature>
<dbReference type="AlphaFoldDB" id="A0A1H0MQ72"/>
<keyword evidence="3" id="KW-1185">Reference proteome</keyword>
<name>A0A1H0MQ72_9ACTN</name>
<evidence type="ECO:0000313" key="2">
    <source>
        <dbReference type="EMBL" id="SDO82588.1"/>
    </source>
</evidence>
<dbReference type="STRING" id="1090615.SAMN04515671_2074"/>
<sequence>MATTHPTGKGPLMPISPTQQSRHPATAAGPHSRTADADEGRPRHLEVVSPSIRVNVAFPFSAITVAQPDREFSELLSIVAGLADLLGGLAPGSVVADLQKRAAALRSGSA</sequence>
<proteinExistence type="predicted"/>
<accession>A0A1H0MQ72</accession>
<evidence type="ECO:0000256" key="1">
    <source>
        <dbReference type="SAM" id="MobiDB-lite"/>
    </source>
</evidence>
<dbReference type="EMBL" id="LT629710">
    <property type="protein sequence ID" value="SDO82588.1"/>
    <property type="molecule type" value="Genomic_DNA"/>
</dbReference>
<gene>
    <name evidence="2" type="ORF">SAMN04515671_2074</name>
</gene>
<evidence type="ECO:0000313" key="3">
    <source>
        <dbReference type="Proteomes" id="UP000198741"/>
    </source>
</evidence>